<organism evidence="1 2">
    <name type="scientific">Fasciola gigantica</name>
    <name type="common">Giant liver fluke</name>
    <dbReference type="NCBI Taxonomy" id="46835"/>
    <lineage>
        <taxon>Eukaryota</taxon>
        <taxon>Metazoa</taxon>
        <taxon>Spiralia</taxon>
        <taxon>Lophotrochozoa</taxon>
        <taxon>Platyhelminthes</taxon>
        <taxon>Trematoda</taxon>
        <taxon>Digenea</taxon>
        <taxon>Plagiorchiida</taxon>
        <taxon>Echinostomata</taxon>
        <taxon>Echinostomatoidea</taxon>
        <taxon>Fasciolidae</taxon>
        <taxon>Fasciola</taxon>
    </lineage>
</organism>
<name>A0A504Z099_FASGI</name>
<dbReference type="AlphaFoldDB" id="A0A504Z099"/>
<comment type="caution">
    <text evidence="1">The sequence shown here is derived from an EMBL/GenBank/DDBJ whole genome shotgun (WGS) entry which is preliminary data.</text>
</comment>
<keyword evidence="2" id="KW-1185">Reference proteome</keyword>
<evidence type="ECO:0000313" key="2">
    <source>
        <dbReference type="Proteomes" id="UP000316759"/>
    </source>
</evidence>
<dbReference type="Proteomes" id="UP000316759">
    <property type="component" value="Unassembled WGS sequence"/>
</dbReference>
<proteinExistence type="predicted"/>
<sequence>MPLPNFPKYYLFFNICSNNLKICPEEISRTTFTDQPIPKLTSAPLPNHLKTQIIQEKRQCNTQFFWMYCEYEANHPITCERS</sequence>
<protein>
    <submittedName>
        <fullName evidence="1">Uncharacterized protein</fullName>
    </submittedName>
</protein>
<dbReference type="EMBL" id="SUNJ01000933">
    <property type="protein sequence ID" value="TPP67213.1"/>
    <property type="molecule type" value="Genomic_DNA"/>
</dbReference>
<reference evidence="1 2" key="1">
    <citation type="submission" date="2019-04" db="EMBL/GenBank/DDBJ databases">
        <title>Annotation for the trematode Fasciola gigantica.</title>
        <authorList>
            <person name="Choi Y.-J."/>
        </authorList>
    </citation>
    <scope>NUCLEOTIDE SEQUENCE [LARGE SCALE GENOMIC DNA]</scope>
    <source>
        <strain evidence="1">Uganda_cow_1</strain>
    </source>
</reference>
<evidence type="ECO:0000313" key="1">
    <source>
        <dbReference type="EMBL" id="TPP67213.1"/>
    </source>
</evidence>
<accession>A0A504Z099</accession>
<gene>
    <name evidence="1" type="ORF">FGIG_06851</name>
</gene>